<dbReference type="RefSeq" id="WP_155934009.1">
    <property type="nucleotide sequence ID" value="NZ_WODC01000004.1"/>
</dbReference>
<dbReference type="SUPFAM" id="SSF47188">
    <property type="entry name" value="Hemerythrin-like"/>
    <property type="match status" value="1"/>
</dbReference>
<reference evidence="5 6" key="1">
    <citation type="submission" date="2019-11" db="EMBL/GenBank/DDBJ databases">
        <title>Pseudodesulfovibrio alkaliphilus, sp. nov., an alkaliphilic sulfate-reducing bacteria from mud volcano of Taman peninsula, Russia.</title>
        <authorList>
            <person name="Frolova A."/>
            <person name="Merkel A.Y."/>
            <person name="Slobodkin A.I."/>
        </authorList>
    </citation>
    <scope>NUCLEOTIDE SEQUENCE [LARGE SCALE GENOMIC DNA]</scope>
    <source>
        <strain evidence="5 6">F-1</strain>
    </source>
</reference>
<name>A0A7K1KNK5_9BACT</name>
<dbReference type="InterPro" id="IPR050669">
    <property type="entry name" value="Hemerythrin"/>
</dbReference>
<dbReference type="Proteomes" id="UP000461162">
    <property type="component" value="Unassembled WGS sequence"/>
</dbReference>
<dbReference type="PANTHER" id="PTHR37164">
    <property type="entry name" value="BACTERIOHEMERYTHRIN"/>
    <property type="match status" value="1"/>
</dbReference>
<protein>
    <submittedName>
        <fullName evidence="5">Bacteriohemerythrin</fullName>
    </submittedName>
</protein>
<dbReference type="InterPro" id="IPR012827">
    <property type="entry name" value="Hemerythrin_metal-bd"/>
</dbReference>
<proteinExistence type="inferred from homology"/>
<dbReference type="GO" id="GO:0046872">
    <property type="term" value="F:metal ion binding"/>
    <property type="evidence" value="ECO:0007669"/>
    <property type="project" value="UniProtKB-KW"/>
</dbReference>
<evidence type="ECO:0000259" key="4">
    <source>
        <dbReference type="Pfam" id="PF01814"/>
    </source>
</evidence>
<dbReference type="InterPro" id="IPR035938">
    <property type="entry name" value="Hemerythrin-like_sf"/>
</dbReference>
<dbReference type="NCBIfam" id="TIGR02481">
    <property type="entry name" value="hemeryth_dom"/>
    <property type="match status" value="1"/>
</dbReference>
<accession>A0A7K1KNK5</accession>
<gene>
    <name evidence="5" type="ORF">GKC30_08490</name>
</gene>
<dbReference type="Pfam" id="PF01814">
    <property type="entry name" value="Hemerythrin"/>
    <property type="match status" value="1"/>
</dbReference>
<evidence type="ECO:0000256" key="2">
    <source>
        <dbReference type="ARBA" id="ARBA00022723"/>
    </source>
</evidence>
<evidence type="ECO:0000313" key="5">
    <source>
        <dbReference type="EMBL" id="MUM77669.1"/>
    </source>
</evidence>
<comment type="similarity">
    <text evidence="1">Belongs to the hemerythrin family.</text>
</comment>
<keyword evidence="2" id="KW-0479">Metal-binding</keyword>
<dbReference type="PANTHER" id="PTHR37164:SF1">
    <property type="entry name" value="BACTERIOHEMERYTHRIN"/>
    <property type="match status" value="1"/>
</dbReference>
<dbReference type="Gene3D" id="1.20.120.50">
    <property type="entry name" value="Hemerythrin-like"/>
    <property type="match status" value="1"/>
</dbReference>
<evidence type="ECO:0000313" key="6">
    <source>
        <dbReference type="Proteomes" id="UP000461162"/>
    </source>
</evidence>
<dbReference type="InterPro" id="IPR012312">
    <property type="entry name" value="Hemerythrin-like"/>
</dbReference>
<evidence type="ECO:0000256" key="1">
    <source>
        <dbReference type="ARBA" id="ARBA00010587"/>
    </source>
</evidence>
<evidence type="ECO:0000256" key="3">
    <source>
        <dbReference type="ARBA" id="ARBA00023004"/>
    </source>
</evidence>
<dbReference type="AlphaFoldDB" id="A0A7K1KNK5"/>
<keyword evidence="3" id="KW-0408">Iron</keyword>
<comment type="caution">
    <text evidence="5">The sequence shown here is derived from an EMBL/GenBank/DDBJ whole genome shotgun (WGS) entry which is preliminary data.</text>
</comment>
<dbReference type="EMBL" id="WODC01000004">
    <property type="protein sequence ID" value="MUM77669.1"/>
    <property type="molecule type" value="Genomic_DNA"/>
</dbReference>
<sequence>MGTNQILWNEEDSVGVPSIDAQHKELVAITNRLFLSIVKDDASAAVLGILAELTRYAEQHFAHEEALLVEHGYPGDLLKPHIAEHESLTAQVHDFLRRASQDTDILDLEVYDFLRDWMTKHLQRTDRTYAEFLCARGAR</sequence>
<organism evidence="5 6">
    <name type="scientific">Pseudodesulfovibrio alkaliphilus</name>
    <dbReference type="NCBI Taxonomy" id="2661613"/>
    <lineage>
        <taxon>Bacteria</taxon>
        <taxon>Pseudomonadati</taxon>
        <taxon>Thermodesulfobacteriota</taxon>
        <taxon>Desulfovibrionia</taxon>
        <taxon>Desulfovibrionales</taxon>
        <taxon>Desulfovibrionaceae</taxon>
    </lineage>
</organism>
<dbReference type="CDD" id="cd12107">
    <property type="entry name" value="Hemerythrin"/>
    <property type="match status" value="1"/>
</dbReference>
<dbReference type="NCBIfam" id="NF033749">
    <property type="entry name" value="bact_hemeryth"/>
    <property type="match status" value="1"/>
</dbReference>
<keyword evidence="6" id="KW-1185">Reference proteome</keyword>
<feature type="domain" description="Hemerythrin-like" evidence="4">
    <location>
        <begin position="16"/>
        <end position="131"/>
    </location>
</feature>